<organism evidence="4 5">
    <name type="scientific">Mycena indigotica</name>
    <dbReference type="NCBI Taxonomy" id="2126181"/>
    <lineage>
        <taxon>Eukaryota</taxon>
        <taxon>Fungi</taxon>
        <taxon>Dikarya</taxon>
        <taxon>Basidiomycota</taxon>
        <taxon>Agaricomycotina</taxon>
        <taxon>Agaricomycetes</taxon>
        <taxon>Agaricomycetidae</taxon>
        <taxon>Agaricales</taxon>
        <taxon>Marasmiineae</taxon>
        <taxon>Mycenaceae</taxon>
        <taxon>Mycena</taxon>
    </lineage>
</organism>
<evidence type="ECO:0000256" key="3">
    <source>
        <dbReference type="SAM" id="MobiDB-lite"/>
    </source>
</evidence>
<dbReference type="InterPro" id="IPR000424">
    <property type="entry name" value="Primosome_PriB/ssb"/>
</dbReference>
<proteinExistence type="predicted"/>
<dbReference type="CDD" id="cd04496">
    <property type="entry name" value="SSB_OBF"/>
    <property type="match status" value="1"/>
</dbReference>
<evidence type="ECO:0000313" key="5">
    <source>
        <dbReference type="Proteomes" id="UP000636479"/>
    </source>
</evidence>
<dbReference type="Proteomes" id="UP000636479">
    <property type="component" value="Unassembled WGS sequence"/>
</dbReference>
<accession>A0A8H6SLE0</accession>
<dbReference type="Gene3D" id="2.40.50.140">
    <property type="entry name" value="Nucleic acid-binding proteins"/>
    <property type="match status" value="1"/>
</dbReference>
<dbReference type="GO" id="GO:0042645">
    <property type="term" value="C:mitochondrial nucleoid"/>
    <property type="evidence" value="ECO:0007669"/>
    <property type="project" value="TreeGrafter"/>
</dbReference>
<dbReference type="InterPro" id="IPR012340">
    <property type="entry name" value="NA-bd_OB-fold"/>
</dbReference>
<protein>
    <submittedName>
        <fullName evidence="4">Single-stranded DNA-binding protein</fullName>
    </submittedName>
</protein>
<dbReference type="InterPro" id="IPR011344">
    <property type="entry name" value="ssDNA-bd"/>
</dbReference>
<dbReference type="GO" id="GO:0003697">
    <property type="term" value="F:single-stranded DNA binding"/>
    <property type="evidence" value="ECO:0007669"/>
    <property type="project" value="InterPro"/>
</dbReference>
<dbReference type="Pfam" id="PF00436">
    <property type="entry name" value="SSB"/>
    <property type="match status" value="1"/>
</dbReference>
<dbReference type="EMBL" id="JACAZF010000006">
    <property type="protein sequence ID" value="KAF7301551.1"/>
    <property type="molecule type" value="Genomic_DNA"/>
</dbReference>
<feature type="compositionally biased region" description="Pro residues" evidence="3">
    <location>
        <begin position="115"/>
        <end position="127"/>
    </location>
</feature>
<comment type="caution">
    <text evidence="4">The sequence shown here is derived from an EMBL/GenBank/DDBJ whole genome shotgun (WGS) entry which is preliminary data.</text>
</comment>
<reference evidence="4" key="1">
    <citation type="submission" date="2020-05" db="EMBL/GenBank/DDBJ databases">
        <title>Mycena genomes resolve the evolution of fungal bioluminescence.</title>
        <authorList>
            <person name="Tsai I.J."/>
        </authorList>
    </citation>
    <scope>NUCLEOTIDE SEQUENCE</scope>
    <source>
        <strain evidence="4">171206Taipei</strain>
    </source>
</reference>
<feature type="region of interest" description="Disordered" evidence="3">
    <location>
        <begin position="102"/>
        <end position="159"/>
    </location>
</feature>
<dbReference type="GO" id="GO:0006264">
    <property type="term" value="P:mitochondrial DNA replication"/>
    <property type="evidence" value="ECO:0007669"/>
    <property type="project" value="TreeGrafter"/>
</dbReference>
<keyword evidence="1 2" id="KW-0238">DNA-binding</keyword>
<dbReference type="AlphaFoldDB" id="A0A8H6SLE0"/>
<sequence length="159" mass="17627">MFRVATFRPTIRAFSTSARTNDLAKLTLIGNLGKVPELKTTKNEKEYVSYAVATTSSAPPSADGERTFNTTWHRIHSFSHGTNTYLQTLKQGSKVYVEAHYEIREPDPNADPSTPAGPTPNLPPPWSVSPILPQPNDCECSPDTIRVIAPPRPRETEEH</sequence>
<dbReference type="RefSeq" id="XP_037219551.1">
    <property type="nucleotide sequence ID" value="XM_037363907.1"/>
</dbReference>
<dbReference type="PANTHER" id="PTHR10302:SF0">
    <property type="entry name" value="SINGLE-STRANDED DNA-BINDING PROTEIN, MITOCHONDRIAL"/>
    <property type="match status" value="1"/>
</dbReference>
<dbReference type="GeneID" id="59346423"/>
<evidence type="ECO:0000256" key="1">
    <source>
        <dbReference type="ARBA" id="ARBA00023125"/>
    </source>
</evidence>
<dbReference type="SUPFAM" id="SSF50249">
    <property type="entry name" value="Nucleic acid-binding proteins"/>
    <property type="match status" value="1"/>
</dbReference>
<evidence type="ECO:0000313" key="4">
    <source>
        <dbReference type="EMBL" id="KAF7301551.1"/>
    </source>
</evidence>
<keyword evidence="5" id="KW-1185">Reference proteome</keyword>
<dbReference type="OrthoDB" id="1078367at2759"/>
<name>A0A8H6SLE0_9AGAR</name>
<dbReference type="PANTHER" id="PTHR10302">
    <property type="entry name" value="SINGLE-STRANDED DNA-BINDING PROTEIN"/>
    <property type="match status" value="1"/>
</dbReference>
<dbReference type="PROSITE" id="PS50935">
    <property type="entry name" value="SSB"/>
    <property type="match status" value="1"/>
</dbReference>
<evidence type="ECO:0000256" key="2">
    <source>
        <dbReference type="PROSITE-ProRule" id="PRU00252"/>
    </source>
</evidence>
<gene>
    <name evidence="4" type="ORF">MIND_00720600</name>
</gene>